<organism evidence="2 3">
    <name type="scientific">Candidatus Staskawiczbacteria bacterium RIFOXYC1_FULL_38_18</name>
    <dbReference type="NCBI Taxonomy" id="1802229"/>
    <lineage>
        <taxon>Bacteria</taxon>
        <taxon>Candidatus Staskawicziibacteriota</taxon>
    </lineage>
</organism>
<evidence type="ECO:0000313" key="3">
    <source>
        <dbReference type="Proteomes" id="UP000177751"/>
    </source>
</evidence>
<proteinExistence type="predicted"/>
<evidence type="ECO:0000313" key="2">
    <source>
        <dbReference type="EMBL" id="OGZ84337.1"/>
    </source>
</evidence>
<feature type="transmembrane region" description="Helical" evidence="1">
    <location>
        <begin position="7"/>
        <end position="26"/>
    </location>
</feature>
<feature type="transmembrane region" description="Helical" evidence="1">
    <location>
        <begin position="97"/>
        <end position="116"/>
    </location>
</feature>
<dbReference type="Proteomes" id="UP000177751">
    <property type="component" value="Unassembled WGS sequence"/>
</dbReference>
<evidence type="ECO:0000256" key="1">
    <source>
        <dbReference type="SAM" id="Phobius"/>
    </source>
</evidence>
<sequence>MKKIHKKFLAVFFIVFFIGIAGFFYLPAKGVTLEVEYPKLQTGATVTSSSDLTQYLKYVFDFGISIGFLLVFLSLTWAGVLYLVSPASPEAVAKARDRAGGAISGLLILALLYLIITTINPQLNVFNLDPLEPIPPAPEQPPEAGVYFYNSTDCSGTGDLNTSNADDLGGLKNKINSVKIVPNDATDTYYVSVLYDVFNRWGKCQYINPNADCFPVAPFSASASIHKYDFNPDGEGVYLYRKSFFNENGGWVKISNSLIKNSGSEEMYVEGLNNLKFTGNSTNSSNIDDCTVPKDEQACEKYDKNGICAEKTCPDLSGENISSIKISGDYIVLLIYFGPSDESEGTWTYCQEFPTKDDANKEGPNQIKWEPIRNTGQTPDPNYIMIIPVVEK</sequence>
<reference evidence="2 3" key="1">
    <citation type="journal article" date="2016" name="Nat. Commun.">
        <title>Thousands of microbial genomes shed light on interconnected biogeochemical processes in an aquifer system.</title>
        <authorList>
            <person name="Anantharaman K."/>
            <person name="Brown C.T."/>
            <person name="Hug L.A."/>
            <person name="Sharon I."/>
            <person name="Castelle C.J."/>
            <person name="Probst A.J."/>
            <person name="Thomas B.C."/>
            <person name="Singh A."/>
            <person name="Wilkins M.J."/>
            <person name="Karaoz U."/>
            <person name="Brodie E.L."/>
            <person name="Williams K.H."/>
            <person name="Hubbard S.S."/>
            <person name="Banfield J.F."/>
        </authorList>
    </citation>
    <scope>NUCLEOTIDE SEQUENCE [LARGE SCALE GENOMIC DNA]</scope>
</reference>
<dbReference type="EMBL" id="MHPP01000019">
    <property type="protein sequence ID" value="OGZ84337.1"/>
    <property type="molecule type" value="Genomic_DNA"/>
</dbReference>
<comment type="caution">
    <text evidence="2">The sequence shown here is derived from an EMBL/GenBank/DDBJ whole genome shotgun (WGS) entry which is preliminary data.</text>
</comment>
<feature type="transmembrane region" description="Helical" evidence="1">
    <location>
        <begin position="62"/>
        <end position="85"/>
    </location>
</feature>
<protein>
    <submittedName>
        <fullName evidence="2">Uncharacterized protein</fullName>
    </submittedName>
</protein>
<name>A0A1G2JBF1_9BACT</name>
<keyword evidence="1" id="KW-0472">Membrane</keyword>
<dbReference type="STRING" id="1802229.A2401_02820"/>
<gene>
    <name evidence="2" type="ORF">A2401_02820</name>
</gene>
<keyword evidence="1" id="KW-0812">Transmembrane</keyword>
<accession>A0A1G2JBF1</accession>
<keyword evidence="1" id="KW-1133">Transmembrane helix</keyword>
<dbReference type="AlphaFoldDB" id="A0A1G2JBF1"/>